<keyword evidence="1" id="KW-0378">Hydrolase</keyword>
<organism evidence="3 4">
    <name type="scientific">Chimaeribacter californicus</name>
    <dbReference type="NCBI Taxonomy" id="2060067"/>
    <lineage>
        <taxon>Bacteria</taxon>
        <taxon>Pseudomonadati</taxon>
        <taxon>Pseudomonadota</taxon>
        <taxon>Gammaproteobacteria</taxon>
        <taxon>Enterobacterales</taxon>
        <taxon>Yersiniaceae</taxon>
        <taxon>Chimaeribacter</taxon>
    </lineage>
</organism>
<evidence type="ECO:0000256" key="2">
    <source>
        <dbReference type="SAM" id="SignalP"/>
    </source>
</evidence>
<gene>
    <name evidence="3" type="ORF">CYR55_08860</name>
</gene>
<dbReference type="SUPFAM" id="SSF56281">
    <property type="entry name" value="Metallo-hydrolase/oxidoreductase"/>
    <property type="match status" value="1"/>
</dbReference>
<dbReference type="RefSeq" id="WP_101815797.1">
    <property type="nucleotide sequence ID" value="NZ_PJZF01000005.1"/>
</dbReference>
<comment type="caution">
    <text evidence="3">The sequence shown here is derived from an EMBL/GenBank/DDBJ whole genome shotgun (WGS) entry which is preliminary data.</text>
</comment>
<keyword evidence="2" id="KW-0732">Signal</keyword>
<keyword evidence="1" id="KW-0114">cAMP</keyword>
<dbReference type="PRINTS" id="PR00388">
    <property type="entry name" value="PDIESTERASE2"/>
</dbReference>
<name>A0A2N5EAB5_9GAMM</name>
<dbReference type="Gene3D" id="3.60.15.10">
    <property type="entry name" value="Ribonuclease Z/Hydroxyacylglutathione hydrolase-like"/>
    <property type="match status" value="1"/>
</dbReference>
<dbReference type="InterPro" id="IPR000396">
    <property type="entry name" value="Pdiesterase2"/>
</dbReference>
<dbReference type="GO" id="GO:0047555">
    <property type="term" value="F:3',5'-cyclic-GMP phosphodiesterase activity"/>
    <property type="evidence" value="ECO:0007669"/>
    <property type="project" value="TreeGrafter"/>
</dbReference>
<dbReference type="AlphaFoldDB" id="A0A2N5EAB5"/>
<dbReference type="CDD" id="cd07735">
    <property type="entry name" value="class_II_PDE_MBL-fold"/>
    <property type="match status" value="1"/>
</dbReference>
<reference evidence="3 4" key="1">
    <citation type="submission" date="2017-12" db="EMBL/GenBank/DDBJ databases">
        <title>Characterization of six clinical isolates of Enterochimera gen. nov., a novel genus of the Yersiniaciae family and the three species Enterochimera arupensis sp. nov., Enterochimera coloradensis sp. nov, and Enterochimera californica sp. nov.</title>
        <authorList>
            <person name="Rossi A."/>
            <person name="Fisher M."/>
        </authorList>
    </citation>
    <scope>NUCLEOTIDE SEQUENCE [LARGE SCALE GENOMIC DNA]</scope>
    <source>
        <strain evidence="4">2015-Iso6</strain>
    </source>
</reference>
<comment type="similarity">
    <text evidence="1">Belongs to the cyclic nucleotide phosphodiesterase class-II family.</text>
</comment>
<proteinExistence type="inferred from homology"/>
<keyword evidence="4" id="KW-1185">Reference proteome</keyword>
<feature type="signal peptide" evidence="2">
    <location>
        <begin position="1"/>
        <end position="20"/>
    </location>
</feature>
<dbReference type="EMBL" id="PJZF01000005">
    <property type="protein sequence ID" value="PLR38858.1"/>
    <property type="molecule type" value="Genomic_DNA"/>
</dbReference>
<dbReference type="Pfam" id="PF02112">
    <property type="entry name" value="PDEase_II"/>
    <property type="match status" value="1"/>
</dbReference>
<dbReference type="Proteomes" id="UP000234240">
    <property type="component" value="Unassembled WGS sequence"/>
</dbReference>
<dbReference type="OrthoDB" id="9803916at2"/>
<evidence type="ECO:0000313" key="3">
    <source>
        <dbReference type="EMBL" id="PLR38858.1"/>
    </source>
</evidence>
<accession>A0A2N5EAB5</accession>
<dbReference type="InterPro" id="IPR036866">
    <property type="entry name" value="RibonucZ/Hydroxyglut_hydro"/>
</dbReference>
<dbReference type="PIRSF" id="PIRSF000962">
    <property type="entry name" value="Cyc_nuc_PDEase"/>
    <property type="match status" value="1"/>
</dbReference>
<sequence length="328" mass="35168">MGRSIRVMAALLALWSTAAAADFDIVALGVRGGLDEGNLSAYLIKNGENSRYLALDAGTLLPGITQALAKGSFPEATPEKAAPLTPQGYVLRERIGAYFLSHGHLDHLAGLLLAAPDDSRKPIYTTTDTANTLRTHYFNWKSWPNFSDSGNGTRLGTYRINTPPPGQRVTLGDTGLSGIIYPLSHDSSASSMLLVSRGNEAFAYFGDTGSDANEKSKHLHAAWQVLAPLVQAHQLKGILIESSYANDQPTNRLFGHLTPALLLGELEHLAALSGGDQALRGLPVLVTHIKPALQAGRDVPAEVKQQLEAGNRLGVNFIFMQQGDRITL</sequence>
<dbReference type="GO" id="GO:0006198">
    <property type="term" value="P:cAMP catabolic process"/>
    <property type="evidence" value="ECO:0007669"/>
    <property type="project" value="UniProtKB-UniRule"/>
</dbReference>
<protein>
    <submittedName>
        <fullName evidence="3">3',5'-cyclic-nucleotide phosphodiesterase</fullName>
    </submittedName>
</protein>
<dbReference type="GO" id="GO:1902660">
    <property type="term" value="P:negative regulation of glucose mediated signaling pathway"/>
    <property type="evidence" value="ECO:0007669"/>
    <property type="project" value="TreeGrafter"/>
</dbReference>
<evidence type="ECO:0000313" key="4">
    <source>
        <dbReference type="Proteomes" id="UP000234240"/>
    </source>
</evidence>
<dbReference type="GO" id="GO:0004115">
    <property type="term" value="F:3',5'-cyclic-AMP phosphodiesterase activity"/>
    <property type="evidence" value="ECO:0007669"/>
    <property type="project" value="UniProtKB-UniRule"/>
</dbReference>
<dbReference type="PANTHER" id="PTHR28283">
    <property type="entry name" value="3',5'-CYCLIC-NUCLEOTIDE PHOSPHODIESTERASE 1"/>
    <property type="match status" value="1"/>
</dbReference>
<dbReference type="PANTHER" id="PTHR28283:SF1">
    <property type="entry name" value="3',5'-CYCLIC-NUCLEOTIDE PHOSPHODIESTERASE 1"/>
    <property type="match status" value="1"/>
</dbReference>
<feature type="chain" id="PRO_5014645911" evidence="2">
    <location>
        <begin position="21"/>
        <end position="328"/>
    </location>
</feature>
<evidence type="ECO:0000256" key="1">
    <source>
        <dbReference type="PIRNR" id="PIRNR000962"/>
    </source>
</evidence>